<reference evidence="2" key="1">
    <citation type="submission" date="2014-01" db="EMBL/GenBank/DDBJ databases">
        <title>The genome of the white-rot fungus Pycnoporus cinnabarinus: a basidiomycete model with a versatile arsenal for lignocellulosic biomass breakdown.</title>
        <authorList>
            <person name="Levasseur A."/>
            <person name="Lomascolo A."/>
            <person name="Ruiz-Duenas F.J."/>
            <person name="Uzan E."/>
            <person name="Piumi F."/>
            <person name="Kues U."/>
            <person name="Ram A.F.J."/>
            <person name="Murat C."/>
            <person name="Haon M."/>
            <person name="Benoit I."/>
            <person name="Arfi Y."/>
            <person name="Chevret D."/>
            <person name="Drula E."/>
            <person name="Kwon M.J."/>
            <person name="Gouret P."/>
            <person name="Lesage-Meessen L."/>
            <person name="Lombard V."/>
            <person name="Mariette J."/>
            <person name="Noirot C."/>
            <person name="Park J."/>
            <person name="Patyshakuliyeva A."/>
            <person name="Wieneger R.A.B."/>
            <person name="Wosten H.A.B."/>
            <person name="Martin F."/>
            <person name="Coutinho P.M."/>
            <person name="de Vries R."/>
            <person name="Martinez A.T."/>
            <person name="Klopp C."/>
            <person name="Pontarotti P."/>
            <person name="Henrissat B."/>
            <person name="Record E."/>
        </authorList>
    </citation>
    <scope>NUCLEOTIDE SEQUENCE [LARGE SCALE GENOMIC DNA]</scope>
    <source>
        <strain evidence="2">BRFM137</strain>
    </source>
</reference>
<dbReference type="Pfam" id="PF18759">
    <property type="entry name" value="Plavaka"/>
    <property type="match status" value="1"/>
</dbReference>
<dbReference type="AlphaFoldDB" id="A0A060SMQ6"/>
<evidence type="ECO:0000256" key="1">
    <source>
        <dbReference type="SAM" id="MobiDB-lite"/>
    </source>
</evidence>
<name>A0A060SMQ6_PYCCI</name>
<dbReference type="STRING" id="5643.A0A060SMQ6"/>
<dbReference type="Proteomes" id="UP000029665">
    <property type="component" value="Unassembled WGS sequence"/>
</dbReference>
<feature type="compositionally biased region" description="Low complexity" evidence="1">
    <location>
        <begin position="328"/>
        <end position="342"/>
    </location>
</feature>
<gene>
    <name evidence="2" type="ORF">BN946_scf184935.g2</name>
</gene>
<feature type="region of interest" description="Disordered" evidence="1">
    <location>
        <begin position="324"/>
        <end position="370"/>
    </location>
</feature>
<keyword evidence="3" id="KW-1185">Reference proteome</keyword>
<evidence type="ECO:0000313" key="2">
    <source>
        <dbReference type="EMBL" id="CDO75466.1"/>
    </source>
</evidence>
<organism evidence="2 3">
    <name type="scientific">Pycnoporus cinnabarinus</name>
    <name type="common">Cinnabar-red polypore</name>
    <name type="synonym">Trametes cinnabarina</name>
    <dbReference type="NCBI Taxonomy" id="5643"/>
    <lineage>
        <taxon>Eukaryota</taxon>
        <taxon>Fungi</taxon>
        <taxon>Dikarya</taxon>
        <taxon>Basidiomycota</taxon>
        <taxon>Agaricomycotina</taxon>
        <taxon>Agaricomycetes</taxon>
        <taxon>Polyporales</taxon>
        <taxon>Polyporaceae</taxon>
        <taxon>Trametes</taxon>
    </lineage>
</organism>
<dbReference type="OrthoDB" id="3208495at2759"/>
<accession>A0A060SMQ6</accession>
<dbReference type="EMBL" id="CCBP010000274">
    <property type="protein sequence ID" value="CDO75466.1"/>
    <property type="molecule type" value="Genomic_DNA"/>
</dbReference>
<dbReference type="InterPro" id="IPR041078">
    <property type="entry name" value="Plavaka"/>
</dbReference>
<protein>
    <submittedName>
        <fullName evidence="2">Uncharacterized protein</fullName>
    </submittedName>
</protein>
<proteinExistence type="predicted"/>
<comment type="caution">
    <text evidence="2">The sequence shown here is derived from an EMBL/GenBank/DDBJ whole genome shotgun (WGS) entry which is preliminary data.</text>
</comment>
<evidence type="ECO:0000313" key="3">
    <source>
        <dbReference type="Proteomes" id="UP000029665"/>
    </source>
</evidence>
<dbReference type="OMA" id="AKCPCPQ"/>
<dbReference type="HOGENOM" id="CLU_433534_0_0_1"/>
<sequence>MHPLGMVVMAWVCLGCGKTFKTNRSHSLHIKACTQSGRALGSTLQKRHAEGHEEREAKRLRMAEADAMVAIDDIVVDIPEVPEPPDPATLSRSGRVRKVPAKLKEFLPSSLTGLPTHLRPEPVMPDRFGLYRVYTVKPQRDPCGVLSWEDICDPIAFPTLVSATTRPEAPVPHGLDRLTAPPWAPFPNVTTFDLVHWQNNGSNLKSHGQMNSLASVMQLPGFNTQDVDAFDSAREVERLDNFSEMTQGSPLSADDRWKTGSARIRLPKEGVPYRSEDDAPEFLVPNVHHRSLVDVASAACQHPSVKDWTFIPYKLFWLDDSVHADQNSSRSTSPDPSDSDSSTSDDFDESSPSRLRSHSAGSPGRQPAGTQVYSEVWHAEAWHEEDAEMRSRPREAGDSDDLEYAILPMKLYSDSTHLTDFGHASLWPIYVYFLTQSKYMRGRPTMFPAHHLAYIPSLPDTLQDFYLKIYGIAATAAVLTYLKRELVQQIWLLLLDERLMYAYVHGMVLLCGDGVRRRLFLRFLMYAADYPEKILLACLKYFAACPCPRCRINKDKIIEMGTMNDLHRRNWVRLDNNDVLYRIKVTRRWLFEDGLALTSKYMARILDPLSITPTRFELGVWKSTWIHLLRILYAVGNDRVQELNWRFRHQEKPG</sequence>